<dbReference type="GO" id="GO:0005654">
    <property type="term" value="C:nucleoplasm"/>
    <property type="evidence" value="ECO:0007669"/>
    <property type="project" value="TreeGrafter"/>
</dbReference>
<dbReference type="PANTHER" id="PTHR11258">
    <property type="entry name" value="2-5 OLIGOADENYLATE SYNTHETASE"/>
    <property type="match status" value="1"/>
</dbReference>
<keyword evidence="4" id="KW-0808">Transferase</keyword>
<dbReference type="GO" id="GO:0005829">
    <property type="term" value="C:cytosol"/>
    <property type="evidence" value="ECO:0007669"/>
    <property type="project" value="TreeGrafter"/>
</dbReference>
<dbReference type="InterPro" id="IPR043519">
    <property type="entry name" value="NT_sf"/>
</dbReference>
<feature type="domain" description="Polymerase nucleotidyl transferase" evidence="2">
    <location>
        <begin position="139"/>
        <end position="214"/>
    </location>
</feature>
<dbReference type="Pfam" id="PF10421">
    <property type="entry name" value="OAS1_C"/>
    <property type="match status" value="1"/>
</dbReference>
<dbReference type="PANTHER" id="PTHR11258:SF11">
    <property type="entry name" value="C2H2-TYPE DOMAIN-CONTAINING PROTEIN"/>
    <property type="match status" value="1"/>
</dbReference>
<dbReference type="InterPro" id="IPR018952">
    <property type="entry name" value="2-5-oligoAdlate_synth_1_dom2/C"/>
</dbReference>
<dbReference type="Gene3D" id="1.10.1410.20">
    <property type="entry name" value="2'-5'-oligoadenylate synthetase 1, domain 2"/>
    <property type="match status" value="1"/>
</dbReference>
<accession>A0A6J8DMP6</accession>
<dbReference type="InterPro" id="IPR002934">
    <property type="entry name" value="Polymerase_NTP_transf_dom"/>
</dbReference>
<feature type="domain" description="2'-5'-oligoadenylate synthetase 1" evidence="3">
    <location>
        <begin position="250"/>
        <end position="300"/>
    </location>
</feature>
<dbReference type="InterPro" id="IPR006116">
    <property type="entry name" value="NT_2-5OAS_ClassI-CCAase"/>
</dbReference>
<dbReference type="EMBL" id="CACVKT020007621">
    <property type="protein sequence ID" value="CAC5409017.1"/>
    <property type="molecule type" value="Genomic_DNA"/>
</dbReference>
<evidence type="ECO:0000256" key="1">
    <source>
        <dbReference type="ARBA" id="ARBA00009526"/>
    </source>
</evidence>
<evidence type="ECO:0000259" key="3">
    <source>
        <dbReference type="Pfam" id="PF10421"/>
    </source>
</evidence>
<dbReference type="CDD" id="cd05400">
    <property type="entry name" value="NT_2-5OAS_ClassI-CCAase"/>
    <property type="match status" value="1"/>
</dbReference>
<dbReference type="AlphaFoldDB" id="A0A6J8DMP6"/>
<comment type="similarity">
    <text evidence="1">Belongs to the 2-5A synthase family.</text>
</comment>
<dbReference type="GO" id="GO:0001730">
    <property type="term" value="F:2'-5'-oligoadenylate synthetase activity"/>
    <property type="evidence" value="ECO:0007669"/>
    <property type="project" value="UniProtKB-EC"/>
</dbReference>
<dbReference type="PROSITE" id="PS50152">
    <property type="entry name" value="25A_SYNTH_3"/>
    <property type="match status" value="1"/>
</dbReference>
<protein>
    <submittedName>
        <fullName evidence="4">OAS</fullName>
        <ecNumber evidence="4">2.7.7.84</ecNumber>
    </submittedName>
</protein>
<organism evidence="4 5">
    <name type="scientific">Mytilus coruscus</name>
    <name type="common">Sea mussel</name>
    <dbReference type="NCBI Taxonomy" id="42192"/>
    <lineage>
        <taxon>Eukaryota</taxon>
        <taxon>Metazoa</taxon>
        <taxon>Spiralia</taxon>
        <taxon>Lophotrochozoa</taxon>
        <taxon>Mollusca</taxon>
        <taxon>Bivalvia</taxon>
        <taxon>Autobranchia</taxon>
        <taxon>Pteriomorphia</taxon>
        <taxon>Mytilida</taxon>
        <taxon>Mytiloidea</taxon>
        <taxon>Mytilidae</taxon>
        <taxon>Mytilinae</taxon>
        <taxon>Mytilus</taxon>
    </lineage>
</organism>
<dbReference type="GO" id="GO:0003725">
    <property type="term" value="F:double-stranded RNA binding"/>
    <property type="evidence" value="ECO:0007669"/>
    <property type="project" value="TreeGrafter"/>
</dbReference>
<dbReference type="Gene3D" id="3.30.460.10">
    <property type="entry name" value="Beta Polymerase, domain 2"/>
    <property type="match status" value="1"/>
</dbReference>
<evidence type="ECO:0000259" key="2">
    <source>
        <dbReference type="Pfam" id="PF01909"/>
    </source>
</evidence>
<dbReference type="OrthoDB" id="415134at2759"/>
<keyword evidence="5" id="KW-1185">Reference proteome</keyword>
<evidence type="ECO:0000313" key="4">
    <source>
        <dbReference type="EMBL" id="CAC5409017.1"/>
    </source>
</evidence>
<dbReference type="GO" id="GO:0016020">
    <property type="term" value="C:membrane"/>
    <property type="evidence" value="ECO:0007669"/>
    <property type="project" value="TreeGrafter"/>
</dbReference>
<dbReference type="Pfam" id="PF01909">
    <property type="entry name" value="NTP_transf_2"/>
    <property type="match status" value="1"/>
</dbReference>
<sequence length="309" mass="35492">MLSIYKDKMVRLYSFSYRRQNPCMFPEACDICVPERRFMLPAHKRQHDDAKHGNWSSSFYDYSLSTPCYNSSDVLSARHSTLSHLSNTYRSTLFRNDQELSPPPSPLYNVSKSSLDKFVKDELEPDTEYNASCCAVVDRLCKFMKNNFPAELRPAQIIKGGSLGKGTAVKGKSDADLVVFLANRKFDSIQFLQNDMDTVLNDMKTYLHFGECTIEGKTQHAVKVSVSCHKEHSHDVDILPSVNILDKYSKKEIYQMMKDRIETDQAFYSAALVPLQMQFVSQRPTKLKSLIRLVKYWRKTSFNVCALVI</sequence>
<dbReference type="SUPFAM" id="SSF81301">
    <property type="entry name" value="Nucleotidyltransferase"/>
    <property type="match status" value="1"/>
</dbReference>
<evidence type="ECO:0000313" key="5">
    <source>
        <dbReference type="Proteomes" id="UP000507470"/>
    </source>
</evidence>
<keyword evidence="4" id="KW-0548">Nucleotidyltransferase</keyword>
<proteinExistence type="inferred from homology"/>
<gene>
    <name evidence="4" type="ORF">MCOR_42349</name>
</gene>
<reference evidence="4 5" key="1">
    <citation type="submission" date="2020-06" db="EMBL/GenBank/DDBJ databases">
        <authorList>
            <person name="Li R."/>
            <person name="Bekaert M."/>
        </authorList>
    </citation>
    <scope>NUCLEOTIDE SEQUENCE [LARGE SCALE GENOMIC DNA]</scope>
    <source>
        <strain evidence="5">wild</strain>
    </source>
</reference>
<name>A0A6J8DMP6_MYTCO</name>
<dbReference type="Proteomes" id="UP000507470">
    <property type="component" value="Unassembled WGS sequence"/>
</dbReference>
<dbReference type="EC" id="2.7.7.84" evidence="4"/>